<accession>A0ABQ1V5V3</accession>
<evidence type="ECO:0000256" key="1">
    <source>
        <dbReference type="SAM" id="Phobius"/>
    </source>
</evidence>
<keyword evidence="1" id="KW-0812">Transmembrane</keyword>
<dbReference type="Proteomes" id="UP000632454">
    <property type="component" value="Unassembled WGS sequence"/>
</dbReference>
<comment type="caution">
    <text evidence="2">The sequence shown here is derived from an EMBL/GenBank/DDBJ whole genome shotgun (WGS) entry which is preliminary data.</text>
</comment>
<sequence length="126" mass="14115">MTLTIIFVAGVATPFALYGLGLLAWSAYDYLTAKWTASRDFTTASASARRFLIINMVEELMQASHARAFRFPGNRVFLIRSTPRHEFDPVANGYILITGKYDKTSRLMNGVFDEIGFAVPDEVEEP</sequence>
<keyword evidence="1" id="KW-0472">Membrane</keyword>
<reference evidence="3" key="1">
    <citation type="journal article" date="2019" name="Int. J. Syst. Evol. Microbiol.">
        <title>The Global Catalogue of Microorganisms (GCM) 10K type strain sequencing project: providing services to taxonomists for standard genome sequencing and annotation.</title>
        <authorList>
            <consortium name="The Broad Institute Genomics Platform"/>
            <consortium name="The Broad Institute Genome Sequencing Center for Infectious Disease"/>
            <person name="Wu L."/>
            <person name="Ma J."/>
        </authorList>
    </citation>
    <scope>NUCLEOTIDE SEQUENCE [LARGE SCALE GENOMIC DNA]</scope>
    <source>
        <strain evidence="3">CCM 7855</strain>
    </source>
</reference>
<protein>
    <submittedName>
        <fullName evidence="2">Uncharacterized protein</fullName>
    </submittedName>
</protein>
<organism evidence="2 3">
    <name type="scientific">Williamsia phyllosphaerae</name>
    <dbReference type="NCBI Taxonomy" id="885042"/>
    <lineage>
        <taxon>Bacteria</taxon>
        <taxon>Bacillati</taxon>
        <taxon>Actinomycetota</taxon>
        <taxon>Actinomycetes</taxon>
        <taxon>Mycobacteriales</taxon>
        <taxon>Nocardiaceae</taxon>
        <taxon>Williamsia</taxon>
    </lineage>
</organism>
<feature type="transmembrane region" description="Helical" evidence="1">
    <location>
        <begin position="6"/>
        <end position="28"/>
    </location>
</feature>
<evidence type="ECO:0000313" key="2">
    <source>
        <dbReference type="EMBL" id="GGF38935.1"/>
    </source>
</evidence>
<name>A0ABQ1V5V3_9NOCA</name>
<keyword evidence="1" id="KW-1133">Transmembrane helix</keyword>
<proteinExistence type="predicted"/>
<gene>
    <name evidence="2" type="ORF">GCM10007298_38280</name>
</gene>
<dbReference type="EMBL" id="BMCS01000003">
    <property type="protein sequence ID" value="GGF38935.1"/>
    <property type="molecule type" value="Genomic_DNA"/>
</dbReference>
<evidence type="ECO:0000313" key="3">
    <source>
        <dbReference type="Proteomes" id="UP000632454"/>
    </source>
</evidence>
<dbReference type="RefSeq" id="WP_188491948.1">
    <property type="nucleotide sequence ID" value="NZ_BMCS01000003.1"/>
</dbReference>
<keyword evidence="3" id="KW-1185">Reference proteome</keyword>